<dbReference type="EMBL" id="JAOTLW010000019">
    <property type="protein sequence ID" value="MDI5833227.1"/>
    <property type="molecule type" value="Genomic_DNA"/>
</dbReference>
<dbReference type="Proteomes" id="UP001159075">
    <property type="component" value="Unassembled WGS sequence"/>
</dbReference>
<evidence type="ECO:0000259" key="2">
    <source>
        <dbReference type="PROSITE" id="PS50206"/>
    </source>
</evidence>
<dbReference type="SMART" id="SM00450">
    <property type="entry name" value="RHOD"/>
    <property type="match status" value="1"/>
</dbReference>
<dbReference type="InterPro" id="IPR050229">
    <property type="entry name" value="GlpE_sulfurtransferase"/>
</dbReference>
<evidence type="ECO:0000313" key="4">
    <source>
        <dbReference type="Proteomes" id="UP001159075"/>
    </source>
</evidence>
<dbReference type="PANTHER" id="PTHR43031:SF1">
    <property type="entry name" value="PYRIDINE NUCLEOTIDE-DISULPHIDE OXIDOREDUCTASE"/>
    <property type="match status" value="1"/>
</dbReference>
<feature type="signal peptide" evidence="1">
    <location>
        <begin position="1"/>
        <end position="19"/>
    </location>
</feature>
<dbReference type="RefSeq" id="WP_218737732.1">
    <property type="nucleotide sequence ID" value="NZ_JAOTLW010000019.1"/>
</dbReference>
<dbReference type="InterPro" id="IPR001763">
    <property type="entry name" value="Rhodanese-like_dom"/>
</dbReference>
<protein>
    <submittedName>
        <fullName evidence="3">Rhodanese-like domain-containing protein</fullName>
    </submittedName>
</protein>
<name>A0ABT6UFJ2_9GAMM</name>
<gene>
    <name evidence="3" type="ORF">ODY93_16725</name>
</gene>
<reference evidence="3 4" key="1">
    <citation type="submission" date="2022-09" db="EMBL/GenBank/DDBJ databases">
        <title>The outer-membrane cytochrome OmcA is essential for infection of Shewanella oneidensis by a zebrafish-associated bacteriophage.</title>
        <authorList>
            <person name="Grenfell A.W."/>
            <person name="Intile P."/>
            <person name="Mcfarlane J."/>
            <person name="Leung D."/>
            <person name="Abdalla K."/>
            <person name="Wold M."/>
            <person name="Kees E."/>
            <person name="Gralnick J."/>
        </authorList>
    </citation>
    <scope>NUCLEOTIDE SEQUENCE [LARGE SCALE GENOMIC DNA]</scope>
    <source>
        <strain evidence="3 4">NF-5</strain>
    </source>
</reference>
<sequence length="161" mass="18504">MKFSLVFLFSVAFSIPVTASEIISAEKIIRNQHQLLINKINSIEAETLNKWIENKKDFILLDVREPEEIIAVNIDINNKINIPRGTVEFNVQRLIPNKNQHIVVMCSHGIRSTIVTDTLNKFGYTNVYNLKDGLFSWVNSGHRVSNFYGSFKIDEFKSSMK</sequence>
<feature type="chain" id="PRO_5046272375" evidence="1">
    <location>
        <begin position="20"/>
        <end position="161"/>
    </location>
</feature>
<comment type="caution">
    <text evidence="3">The sequence shown here is derived from an EMBL/GenBank/DDBJ whole genome shotgun (WGS) entry which is preliminary data.</text>
</comment>
<evidence type="ECO:0000313" key="3">
    <source>
        <dbReference type="EMBL" id="MDI5833227.1"/>
    </source>
</evidence>
<keyword evidence="4" id="KW-1185">Reference proteome</keyword>
<dbReference type="CDD" id="cd00158">
    <property type="entry name" value="RHOD"/>
    <property type="match status" value="1"/>
</dbReference>
<proteinExistence type="predicted"/>
<feature type="domain" description="Rhodanese" evidence="2">
    <location>
        <begin position="54"/>
        <end position="146"/>
    </location>
</feature>
<evidence type="ECO:0000256" key="1">
    <source>
        <dbReference type="SAM" id="SignalP"/>
    </source>
</evidence>
<organism evidence="3 4">
    <name type="scientific">Shewanella xiamenensis</name>
    <dbReference type="NCBI Taxonomy" id="332186"/>
    <lineage>
        <taxon>Bacteria</taxon>
        <taxon>Pseudomonadati</taxon>
        <taxon>Pseudomonadota</taxon>
        <taxon>Gammaproteobacteria</taxon>
        <taxon>Alteromonadales</taxon>
        <taxon>Shewanellaceae</taxon>
        <taxon>Shewanella</taxon>
    </lineage>
</organism>
<accession>A0ABT6UFJ2</accession>
<keyword evidence="1" id="KW-0732">Signal</keyword>
<dbReference type="PANTHER" id="PTHR43031">
    <property type="entry name" value="FAD-DEPENDENT OXIDOREDUCTASE"/>
    <property type="match status" value="1"/>
</dbReference>
<dbReference type="PROSITE" id="PS50206">
    <property type="entry name" value="RHODANESE_3"/>
    <property type="match status" value="1"/>
</dbReference>
<dbReference type="Pfam" id="PF00581">
    <property type="entry name" value="Rhodanese"/>
    <property type="match status" value="1"/>
</dbReference>